<evidence type="ECO:0000259" key="7">
    <source>
        <dbReference type="Pfam" id="PF22022"/>
    </source>
</evidence>
<sequence>MTAHRQLNRLSPARVRALVKKPTPHRRYSDGGGLWLQISKSGTFSWLFQYTLGGRSRWHGLGPFPDVTLAEARILAGDKRKLVRDGIDPKAQTKADRVKGLTFKEVAEDYIKGQSAGWKNAAHSAQWPSTLKTYAYPVIGDLPVSTIDTDLVLKILRPIWNTKTETADRVRQRIERVLEAARVRGAFNGANPARWKDNLKNSDLAPRSKVAPVQHHKAIPFKEIPAFMRKLRQRNSTSARALEFTILTATRTGAVLGATWAEMDFKARLWTIPPDRAGVKISDNRPRVVPLSGRALEILKMFRNESDARSFVFAGKTPMMPMSNMAMLQLLRDMKPGFTVHGFRSSFKDWASESTDPVYENAISEIALFHVVKDKTEAAYRRGDLLERRRNMMAHWDRYCGSKRGA</sequence>
<evidence type="ECO:0000256" key="2">
    <source>
        <dbReference type="ARBA" id="ARBA00022908"/>
    </source>
</evidence>
<evidence type="ECO:0000256" key="4">
    <source>
        <dbReference type="ARBA" id="ARBA00023172"/>
    </source>
</evidence>
<dbReference type="RefSeq" id="WP_184086815.1">
    <property type="nucleotide sequence ID" value="NZ_JACHIJ010000004.1"/>
</dbReference>
<keyword evidence="4" id="KW-0233">DNA recombination</keyword>
<dbReference type="GO" id="GO:0006310">
    <property type="term" value="P:DNA recombination"/>
    <property type="evidence" value="ECO:0007669"/>
    <property type="project" value="UniProtKB-KW"/>
</dbReference>
<reference evidence="8 9" key="1">
    <citation type="submission" date="2020-08" db="EMBL/GenBank/DDBJ databases">
        <title>Genomic Encyclopedia of Type Strains, Phase IV (KMG-IV): sequencing the most valuable type-strain genomes for metagenomic binning, comparative biology and taxonomic classification.</title>
        <authorList>
            <person name="Goeker M."/>
        </authorList>
    </citation>
    <scope>NUCLEOTIDE SEQUENCE [LARGE SCALE GENOMIC DNA]</scope>
    <source>
        <strain evidence="8 9">DSM 17498</strain>
    </source>
</reference>
<dbReference type="InterPro" id="IPR013762">
    <property type="entry name" value="Integrase-like_cat_sf"/>
</dbReference>
<accession>A0A840MZH1</accession>
<dbReference type="GO" id="GO:0015074">
    <property type="term" value="P:DNA integration"/>
    <property type="evidence" value="ECO:0007669"/>
    <property type="project" value="UniProtKB-KW"/>
</dbReference>
<organism evidence="8 9">
    <name type="scientific">Afipia massiliensis</name>
    <dbReference type="NCBI Taxonomy" id="211460"/>
    <lineage>
        <taxon>Bacteria</taxon>
        <taxon>Pseudomonadati</taxon>
        <taxon>Pseudomonadota</taxon>
        <taxon>Alphaproteobacteria</taxon>
        <taxon>Hyphomicrobiales</taxon>
        <taxon>Nitrobacteraceae</taxon>
        <taxon>Afipia</taxon>
    </lineage>
</organism>
<gene>
    <name evidence="8" type="ORF">HNQ36_003306</name>
</gene>
<dbReference type="PANTHER" id="PTHR30629">
    <property type="entry name" value="PROPHAGE INTEGRASE"/>
    <property type="match status" value="1"/>
</dbReference>
<dbReference type="AlphaFoldDB" id="A0A840MZH1"/>
<evidence type="ECO:0000313" key="9">
    <source>
        <dbReference type="Proteomes" id="UP000521227"/>
    </source>
</evidence>
<evidence type="ECO:0000313" key="8">
    <source>
        <dbReference type="EMBL" id="MBB5053315.1"/>
    </source>
</evidence>
<dbReference type="EMBL" id="JACHIJ010000004">
    <property type="protein sequence ID" value="MBB5053315.1"/>
    <property type="molecule type" value="Genomic_DNA"/>
</dbReference>
<comment type="caution">
    <text evidence="8">The sequence shown here is derived from an EMBL/GenBank/DDBJ whole genome shotgun (WGS) entry which is preliminary data.</text>
</comment>
<feature type="domain" description="Integrase DNA-binding" evidence="6">
    <location>
        <begin position="10"/>
        <end position="95"/>
    </location>
</feature>
<dbReference type="InterPro" id="IPR050808">
    <property type="entry name" value="Phage_Integrase"/>
</dbReference>
<feature type="domain" description="Phage integrase central" evidence="7">
    <location>
        <begin position="103"/>
        <end position="197"/>
    </location>
</feature>
<keyword evidence="3" id="KW-0238">DNA-binding</keyword>
<dbReference type="Pfam" id="PF00589">
    <property type="entry name" value="Phage_integrase"/>
    <property type="match status" value="1"/>
</dbReference>
<name>A0A840MZH1_9BRAD</name>
<dbReference type="InterPro" id="IPR053876">
    <property type="entry name" value="Phage_int_M"/>
</dbReference>
<dbReference type="SUPFAM" id="SSF56349">
    <property type="entry name" value="DNA breaking-rejoining enzymes"/>
    <property type="match status" value="1"/>
</dbReference>
<dbReference type="Pfam" id="PF13356">
    <property type="entry name" value="Arm-DNA-bind_3"/>
    <property type="match status" value="1"/>
</dbReference>
<dbReference type="Gene3D" id="1.10.150.130">
    <property type="match status" value="1"/>
</dbReference>
<feature type="domain" description="Tyr recombinase" evidence="5">
    <location>
        <begin position="220"/>
        <end position="348"/>
    </location>
</feature>
<dbReference type="InterPro" id="IPR011010">
    <property type="entry name" value="DNA_brk_join_enz"/>
</dbReference>
<dbReference type="CDD" id="cd00801">
    <property type="entry name" value="INT_P4_C"/>
    <property type="match status" value="1"/>
</dbReference>
<dbReference type="GO" id="GO:0003677">
    <property type="term" value="F:DNA binding"/>
    <property type="evidence" value="ECO:0007669"/>
    <property type="project" value="UniProtKB-KW"/>
</dbReference>
<dbReference type="InterPro" id="IPR038488">
    <property type="entry name" value="Integrase_DNA-bd_sf"/>
</dbReference>
<dbReference type="InterPro" id="IPR025166">
    <property type="entry name" value="Integrase_DNA_bind_dom"/>
</dbReference>
<comment type="similarity">
    <text evidence="1">Belongs to the 'phage' integrase family.</text>
</comment>
<dbReference type="Pfam" id="PF22022">
    <property type="entry name" value="Phage_int_M"/>
    <property type="match status" value="1"/>
</dbReference>
<evidence type="ECO:0000256" key="1">
    <source>
        <dbReference type="ARBA" id="ARBA00008857"/>
    </source>
</evidence>
<dbReference type="InterPro" id="IPR010998">
    <property type="entry name" value="Integrase_recombinase_N"/>
</dbReference>
<dbReference type="PANTHER" id="PTHR30629:SF2">
    <property type="entry name" value="PROPHAGE INTEGRASE INTS-RELATED"/>
    <property type="match status" value="1"/>
</dbReference>
<protein>
    <submittedName>
        <fullName evidence="8">Integrase</fullName>
    </submittedName>
</protein>
<evidence type="ECO:0000259" key="6">
    <source>
        <dbReference type="Pfam" id="PF13356"/>
    </source>
</evidence>
<dbReference type="Gene3D" id="3.30.160.390">
    <property type="entry name" value="Integrase, DNA-binding domain"/>
    <property type="match status" value="1"/>
</dbReference>
<dbReference type="InterPro" id="IPR002104">
    <property type="entry name" value="Integrase_catalytic"/>
</dbReference>
<evidence type="ECO:0000256" key="3">
    <source>
        <dbReference type="ARBA" id="ARBA00023125"/>
    </source>
</evidence>
<dbReference type="Gene3D" id="1.10.443.10">
    <property type="entry name" value="Intergrase catalytic core"/>
    <property type="match status" value="1"/>
</dbReference>
<proteinExistence type="inferred from homology"/>
<dbReference type="Proteomes" id="UP000521227">
    <property type="component" value="Unassembled WGS sequence"/>
</dbReference>
<keyword evidence="2" id="KW-0229">DNA integration</keyword>
<evidence type="ECO:0000259" key="5">
    <source>
        <dbReference type="Pfam" id="PF00589"/>
    </source>
</evidence>